<keyword evidence="4" id="KW-1185">Reference proteome</keyword>
<dbReference type="OrthoDB" id="6106017at2"/>
<feature type="region of interest" description="Disordered" evidence="1">
    <location>
        <begin position="63"/>
        <end position="109"/>
    </location>
</feature>
<evidence type="ECO:0000256" key="2">
    <source>
        <dbReference type="SAM" id="Phobius"/>
    </source>
</evidence>
<gene>
    <name evidence="3" type="ORF">DN730_13265</name>
</gene>
<protein>
    <submittedName>
        <fullName evidence="3">Uncharacterized protein</fullName>
    </submittedName>
</protein>
<dbReference type="EMBL" id="QKRA01000006">
    <property type="protein sequence ID" value="RDL43710.1"/>
    <property type="molecule type" value="Genomic_DNA"/>
</dbReference>
<evidence type="ECO:0000313" key="3">
    <source>
        <dbReference type="EMBL" id="RDL43710.1"/>
    </source>
</evidence>
<keyword evidence="2" id="KW-0472">Membrane</keyword>
<proteinExistence type="predicted"/>
<dbReference type="Proteomes" id="UP000254326">
    <property type="component" value="Unassembled WGS sequence"/>
</dbReference>
<feature type="transmembrane region" description="Helical" evidence="2">
    <location>
        <begin position="111"/>
        <end position="129"/>
    </location>
</feature>
<keyword evidence="2" id="KW-1133">Transmembrane helix</keyword>
<name>A0A370U7E2_9GAMM</name>
<reference evidence="3 4" key="1">
    <citation type="submission" date="2018-06" db="EMBL/GenBank/DDBJ databases">
        <title>Marinomonas sp. YLB-05 draft genome sequence.</title>
        <authorList>
            <person name="Yu L."/>
            <person name="Tang X."/>
        </authorList>
    </citation>
    <scope>NUCLEOTIDE SEQUENCE [LARGE SCALE GENOMIC DNA]</scope>
    <source>
        <strain evidence="3 4">YLB-05</strain>
    </source>
</reference>
<feature type="compositionally biased region" description="Basic and acidic residues" evidence="1">
    <location>
        <begin position="88"/>
        <end position="100"/>
    </location>
</feature>
<keyword evidence="2" id="KW-0812">Transmembrane</keyword>
<organism evidence="3 4">
    <name type="scientific">Marinomonas piezotolerans</name>
    <dbReference type="NCBI Taxonomy" id="2213058"/>
    <lineage>
        <taxon>Bacteria</taxon>
        <taxon>Pseudomonadati</taxon>
        <taxon>Pseudomonadota</taxon>
        <taxon>Gammaproteobacteria</taxon>
        <taxon>Oceanospirillales</taxon>
        <taxon>Oceanospirillaceae</taxon>
        <taxon>Marinomonas</taxon>
    </lineage>
</organism>
<evidence type="ECO:0000256" key="1">
    <source>
        <dbReference type="SAM" id="MobiDB-lite"/>
    </source>
</evidence>
<feature type="compositionally biased region" description="Basic and acidic residues" evidence="1">
    <location>
        <begin position="63"/>
        <end position="75"/>
    </location>
</feature>
<dbReference type="AlphaFoldDB" id="A0A370U7E2"/>
<evidence type="ECO:0000313" key="4">
    <source>
        <dbReference type="Proteomes" id="UP000254326"/>
    </source>
</evidence>
<accession>A0A370U7E2</accession>
<dbReference type="RefSeq" id="WP_115468628.1">
    <property type="nucleotide sequence ID" value="NZ_QKRA01000006.1"/>
</dbReference>
<comment type="caution">
    <text evidence="3">The sequence shown here is derived from an EMBL/GenBank/DDBJ whole genome shotgun (WGS) entry which is preliminary data.</text>
</comment>
<sequence length="140" mass="14872">MANTIGYIKCPERHCNEVAEVRQAAGKRASLYTVCPACGTNQGNGVARQKYLADNLKATREELEIKPKTDTEEKTAIPSKQAASSVSEDTKPKPKADTETIPKGSPTAPPVLLGVLALGAAVITAVFATRKPSKHKEQTA</sequence>